<evidence type="ECO:0000313" key="1">
    <source>
        <dbReference type="EMBL" id="ELP85696.1"/>
    </source>
</evidence>
<dbReference type="KEGG" id="eiv:EIN_264630"/>
<dbReference type="GeneID" id="14884688"/>
<dbReference type="RefSeq" id="XP_004185042.1">
    <property type="nucleotide sequence ID" value="XM_004184994.1"/>
</dbReference>
<evidence type="ECO:0000313" key="2">
    <source>
        <dbReference type="Proteomes" id="UP000014680"/>
    </source>
</evidence>
<dbReference type="VEuPathDB" id="AmoebaDB:EIN_264630"/>
<dbReference type="Proteomes" id="UP000014680">
    <property type="component" value="Unassembled WGS sequence"/>
</dbReference>
<gene>
    <name evidence="1" type="ORF">EIN_264630</name>
</gene>
<organism evidence="1 2">
    <name type="scientific">Entamoeba invadens IP1</name>
    <dbReference type="NCBI Taxonomy" id="370355"/>
    <lineage>
        <taxon>Eukaryota</taxon>
        <taxon>Amoebozoa</taxon>
        <taxon>Evosea</taxon>
        <taxon>Archamoebae</taxon>
        <taxon>Mastigamoebida</taxon>
        <taxon>Entamoebidae</taxon>
        <taxon>Entamoeba</taxon>
    </lineage>
</organism>
<sequence length="111" mass="12492">MHPCNIIKRAINCESNRMVFKTEGNCVEIAADEFKVSDSVSMKCSNLFYGCYSCDYKQLNLTIDVDNLECSACQSGMAFERDTESSVLQVVRLVQQEQIINTQNHLSIGLI</sequence>
<dbReference type="EMBL" id="KB207046">
    <property type="protein sequence ID" value="ELP85696.1"/>
    <property type="molecule type" value="Genomic_DNA"/>
</dbReference>
<proteinExistence type="predicted"/>
<keyword evidence="2" id="KW-1185">Reference proteome</keyword>
<protein>
    <submittedName>
        <fullName evidence="1">Uncharacterized protein</fullName>
    </submittedName>
</protein>
<reference evidence="1 2" key="1">
    <citation type="submission" date="2012-10" db="EMBL/GenBank/DDBJ databases">
        <authorList>
            <person name="Zafar N."/>
            <person name="Inman J."/>
            <person name="Hall N."/>
            <person name="Lorenzi H."/>
            <person name="Caler E."/>
        </authorList>
    </citation>
    <scope>NUCLEOTIDE SEQUENCE [LARGE SCALE GENOMIC DNA]</scope>
    <source>
        <strain evidence="1 2">IP1</strain>
    </source>
</reference>
<accession>A0A0A1TWV6</accession>
<dbReference type="AlphaFoldDB" id="A0A0A1TWV6"/>
<name>A0A0A1TWV6_ENTIV</name>